<dbReference type="PANTHER" id="PTHR12121:SF31">
    <property type="entry name" value="FAMILY PROTEIN, PUTATIVE, EXPRESSED-RELATED"/>
    <property type="match status" value="1"/>
</dbReference>
<sequence>MSSTSCSPSLVRWSAGCSTRARPRQHAGCSRITTRRVTLATARHRGRTAARSVSSVPAAATADVKTGDALTITTFNVLAPCYRRVKREDGSTVMESTLPDVAAARQARVVDSLLRLSSSVCCLQEFWHASPETKSLYEGRMADAGYQTFVTPRTGGRPDGLLTAVRLEDFDVVEHRNVLFNDCGDRVASLLHLKPRGEGLGDVLVVNTHLLFPHNANSTLIRLRECFKILEYLHEYQELAASTVAQVGGKARRLPVIMCGDFNGSIRGAVSRFLQSQGFVSALEERRACDCDGISSNWVSHMNHHGEAVGVDHVWLLNPSKQKADTDGSSVVAPPSWKAAIYAMIQCKMLEKGLISNEDAFKFFDFNEDLGVTREEFEVAVEMLGLTGESTPGLLSEEIQTLYDDCDKDGNGLVDFSEFIRKLDVESMEQAYRAICDSQNIEEGPWDVVGDLMAASASPVVCAGFTIDEDDEVVVTEPVFGKKQDLTVSNAYLPDAMLAGTWPEDFELSDHGPLTAVLAPSR</sequence>
<protein>
    <recommendedName>
        <fullName evidence="2">EF-hand domain-containing protein</fullName>
    </recommendedName>
</protein>
<dbReference type="InParanoid" id="C1DZX0"/>
<dbReference type="OMA" id="MNCRESQ"/>
<dbReference type="InterPro" id="IPR005135">
    <property type="entry name" value="Endo/exonuclease/phosphatase"/>
</dbReference>
<dbReference type="InterPro" id="IPR002048">
    <property type="entry name" value="EF_hand_dom"/>
</dbReference>
<dbReference type="OrthoDB" id="567116at2759"/>
<dbReference type="RefSeq" id="XP_002499463.1">
    <property type="nucleotide sequence ID" value="XM_002499417.1"/>
</dbReference>
<evidence type="ECO:0000313" key="4">
    <source>
        <dbReference type="Proteomes" id="UP000002009"/>
    </source>
</evidence>
<evidence type="ECO:0000259" key="2">
    <source>
        <dbReference type="PROSITE" id="PS50222"/>
    </source>
</evidence>
<accession>C1DZX0</accession>
<dbReference type="InterPro" id="IPR050410">
    <property type="entry name" value="CCR4/nocturin_mRNA_transcr"/>
</dbReference>
<dbReference type="InterPro" id="IPR036691">
    <property type="entry name" value="Endo/exonu/phosph_ase_sf"/>
</dbReference>
<proteinExistence type="predicted"/>
<dbReference type="Gene3D" id="1.10.238.10">
    <property type="entry name" value="EF-hand"/>
    <property type="match status" value="1"/>
</dbReference>
<organism evidence="3 4">
    <name type="scientific">Micromonas commoda (strain RCC299 / NOUM17 / CCMP2709)</name>
    <name type="common">Picoplanktonic green alga</name>
    <dbReference type="NCBI Taxonomy" id="296587"/>
    <lineage>
        <taxon>Eukaryota</taxon>
        <taxon>Viridiplantae</taxon>
        <taxon>Chlorophyta</taxon>
        <taxon>Mamiellophyceae</taxon>
        <taxon>Mamiellales</taxon>
        <taxon>Mamiellaceae</taxon>
        <taxon>Micromonas</taxon>
    </lineage>
</organism>
<dbReference type="PROSITE" id="PS50222">
    <property type="entry name" value="EF_HAND_2"/>
    <property type="match status" value="2"/>
</dbReference>
<evidence type="ECO:0000256" key="1">
    <source>
        <dbReference type="ARBA" id="ARBA00022837"/>
    </source>
</evidence>
<dbReference type="InterPro" id="IPR011992">
    <property type="entry name" value="EF-hand-dom_pair"/>
</dbReference>
<reference evidence="3 4" key="1">
    <citation type="journal article" date="2009" name="Science">
        <title>Green evolution and dynamic adaptations revealed by genomes of the marine picoeukaryotes Micromonas.</title>
        <authorList>
            <person name="Worden A.Z."/>
            <person name="Lee J.H."/>
            <person name="Mock T."/>
            <person name="Rouze P."/>
            <person name="Simmons M.P."/>
            <person name="Aerts A.L."/>
            <person name="Allen A.E."/>
            <person name="Cuvelier M.L."/>
            <person name="Derelle E."/>
            <person name="Everett M.V."/>
            <person name="Foulon E."/>
            <person name="Grimwood J."/>
            <person name="Gundlach H."/>
            <person name="Henrissat B."/>
            <person name="Napoli C."/>
            <person name="McDonald S.M."/>
            <person name="Parker M.S."/>
            <person name="Rombauts S."/>
            <person name="Salamov A."/>
            <person name="Von Dassow P."/>
            <person name="Badger J.H."/>
            <person name="Coutinho P.M."/>
            <person name="Demir E."/>
            <person name="Dubchak I."/>
            <person name="Gentemann C."/>
            <person name="Eikrem W."/>
            <person name="Gready J.E."/>
            <person name="John U."/>
            <person name="Lanier W."/>
            <person name="Lindquist E.A."/>
            <person name="Lucas S."/>
            <person name="Mayer K.F."/>
            <person name="Moreau H."/>
            <person name="Not F."/>
            <person name="Otillar R."/>
            <person name="Panaud O."/>
            <person name="Pangilinan J."/>
            <person name="Paulsen I."/>
            <person name="Piegu B."/>
            <person name="Poliakov A."/>
            <person name="Robbens S."/>
            <person name="Schmutz J."/>
            <person name="Toulza E."/>
            <person name="Wyss T."/>
            <person name="Zelensky A."/>
            <person name="Zhou K."/>
            <person name="Armbrust E.V."/>
            <person name="Bhattacharya D."/>
            <person name="Goodenough U.W."/>
            <person name="Van de Peer Y."/>
            <person name="Grigoriev I.V."/>
        </authorList>
    </citation>
    <scope>NUCLEOTIDE SEQUENCE [LARGE SCALE GENOMIC DNA]</scope>
    <source>
        <strain evidence="4">RCC299 / NOUM17</strain>
    </source>
</reference>
<dbReference type="eggNOG" id="KOG2338">
    <property type="taxonomic scope" value="Eukaryota"/>
</dbReference>
<dbReference type="EMBL" id="CP001323">
    <property type="protein sequence ID" value="ACO60721.1"/>
    <property type="molecule type" value="Genomic_DNA"/>
</dbReference>
<dbReference type="GeneID" id="8241131"/>
<dbReference type="PANTHER" id="PTHR12121">
    <property type="entry name" value="CARBON CATABOLITE REPRESSOR PROTEIN 4"/>
    <property type="match status" value="1"/>
</dbReference>
<dbReference type="SUPFAM" id="SSF47473">
    <property type="entry name" value="EF-hand"/>
    <property type="match status" value="1"/>
</dbReference>
<dbReference type="AlphaFoldDB" id="C1DZX0"/>
<feature type="domain" description="EF-hand" evidence="2">
    <location>
        <begin position="358"/>
        <end position="387"/>
    </location>
</feature>
<dbReference type="Pfam" id="PF13499">
    <property type="entry name" value="EF-hand_7"/>
    <property type="match status" value="1"/>
</dbReference>
<feature type="domain" description="EF-hand" evidence="2">
    <location>
        <begin position="394"/>
        <end position="429"/>
    </location>
</feature>
<dbReference type="InterPro" id="IPR018247">
    <property type="entry name" value="EF_Hand_1_Ca_BS"/>
</dbReference>
<dbReference type="PROSITE" id="PS00018">
    <property type="entry name" value="EF_HAND_1"/>
    <property type="match status" value="1"/>
</dbReference>
<dbReference type="FunCoup" id="C1DZX0">
    <property type="interactions" value="13"/>
</dbReference>
<dbReference type="Pfam" id="PF03372">
    <property type="entry name" value="Exo_endo_phos"/>
    <property type="match status" value="1"/>
</dbReference>
<dbReference type="GO" id="GO:0000175">
    <property type="term" value="F:3'-5'-RNA exonuclease activity"/>
    <property type="evidence" value="ECO:0007669"/>
    <property type="project" value="TreeGrafter"/>
</dbReference>
<keyword evidence="4" id="KW-1185">Reference proteome</keyword>
<dbReference type="KEGG" id="mis:MICPUN_56393"/>
<gene>
    <name evidence="3" type="ORF">MICPUN_56393</name>
</gene>
<dbReference type="Gene3D" id="3.60.10.10">
    <property type="entry name" value="Endonuclease/exonuclease/phosphatase"/>
    <property type="match status" value="1"/>
</dbReference>
<dbReference type="GO" id="GO:0005509">
    <property type="term" value="F:calcium ion binding"/>
    <property type="evidence" value="ECO:0007669"/>
    <property type="project" value="InterPro"/>
</dbReference>
<dbReference type="SUPFAM" id="SSF56219">
    <property type="entry name" value="DNase I-like"/>
    <property type="match status" value="1"/>
</dbReference>
<evidence type="ECO:0000313" key="3">
    <source>
        <dbReference type="EMBL" id="ACO60721.1"/>
    </source>
</evidence>
<name>C1DZX0_MICCC</name>
<dbReference type="CDD" id="cd00051">
    <property type="entry name" value="EFh"/>
    <property type="match status" value="1"/>
</dbReference>
<keyword evidence="1" id="KW-0106">Calcium</keyword>
<dbReference type="Proteomes" id="UP000002009">
    <property type="component" value="Chromosome 2"/>
</dbReference>